<proteinExistence type="predicted"/>
<evidence type="ECO:0000313" key="2">
    <source>
        <dbReference type="Proteomes" id="UP000178912"/>
    </source>
</evidence>
<dbReference type="Proteomes" id="UP000178912">
    <property type="component" value="Unassembled WGS sequence"/>
</dbReference>
<protein>
    <submittedName>
        <fullName evidence="1">Uncharacterized protein</fullName>
    </submittedName>
</protein>
<name>A0A1E1L367_9HELO</name>
<gene>
    <name evidence="1" type="ORF">RAG0_11175</name>
</gene>
<organism evidence="1 2">
    <name type="scientific">Rhynchosporium agropyri</name>
    <dbReference type="NCBI Taxonomy" id="914238"/>
    <lineage>
        <taxon>Eukaryota</taxon>
        <taxon>Fungi</taxon>
        <taxon>Dikarya</taxon>
        <taxon>Ascomycota</taxon>
        <taxon>Pezizomycotina</taxon>
        <taxon>Leotiomycetes</taxon>
        <taxon>Helotiales</taxon>
        <taxon>Ploettnerulaceae</taxon>
        <taxon>Rhynchosporium</taxon>
    </lineage>
</organism>
<accession>A0A1E1L367</accession>
<keyword evidence="2" id="KW-1185">Reference proteome</keyword>
<evidence type="ECO:0000313" key="1">
    <source>
        <dbReference type="EMBL" id="CZT04894.1"/>
    </source>
</evidence>
<reference evidence="2" key="1">
    <citation type="submission" date="2016-03" db="EMBL/GenBank/DDBJ databases">
        <authorList>
            <person name="Guldener U."/>
        </authorList>
    </citation>
    <scope>NUCLEOTIDE SEQUENCE [LARGE SCALE GENOMIC DNA]</scope>
    <source>
        <strain evidence="2">04CH-RAC-A.6.1</strain>
    </source>
</reference>
<dbReference type="EMBL" id="FJUX01000072">
    <property type="protein sequence ID" value="CZT04894.1"/>
    <property type="molecule type" value="Genomic_DNA"/>
</dbReference>
<sequence length="61" mass="7264">MTRADEEPQTTEVFSWFAMREIKDTEATTQDQLESEFFIYEKLADPPDSPRQCCMEIFRSH</sequence>
<dbReference type="AlphaFoldDB" id="A0A1E1L367"/>